<feature type="transmembrane region" description="Helical" evidence="1">
    <location>
        <begin position="6"/>
        <end position="30"/>
    </location>
</feature>
<keyword evidence="1" id="KW-1133">Transmembrane helix</keyword>
<dbReference type="RefSeq" id="WP_080022599.1">
    <property type="nucleotide sequence ID" value="NZ_LTAY01000036.1"/>
</dbReference>
<dbReference type="Proteomes" id="UP000191448">
    <property type="component" value="Unassembled WGS sequence"/>
</dbReference>
<dbReference type="AlphaFoldDB" id="A0A1V4SXD3"/>
<dbReference type="OrthoDB" id="1955310at2"/>
<comment type="caution">
    <text evidence="2">The sequence shown here is derived from an EMBL/GenBank/DDBJ whole genome shotgun (WGS) entry which is preliminary data.</text>
</comment>
<feature type="transmembrane region" description="Helical" evidence="1">
    <location>
        <begin position="74"/>
        <end position="104"/>
    </location>
</feature>
<evidence type="ECO:0000313" key="2">
    <source>
        <dbReference type="EMBL" id="OPX48142.1"/>
    </source>
</evidence>
<dbReference type="EMBL" id="LTAY01000036">
    <property type="protein sequence ID" value="OPX48142.1"/>
    <property type="molecule type" value="Genomic_DNA"/>
</dbReference>
<evidence type="ECO:0000256" key="1">
    <source>
        <dbReference type="SAM" id="Phobius"/>
    </source>
</evidence>
<reference evidence="2 3" key="1">
    <citation type="submission" date="2016-02" db="EMBL/GenBank/DDBJ databases">
        <title>Genome sequence of Clostridium thermobutyricum DSM 4928.</title>
        <authorList>
            <person name="Poehlein A."/>
            <person name="Daniel R."/>
        </authorList>
    </citation>
    <scope>NUCLEOTIDE SEQUENCE [LARGE SCALE GENOMIC DNA]</scope>
    <source>
        <strain evidence="2 3">DSM 4928</strain>
    </source>
</reference>
<accession>A0A1V4SXD3</accession>
<feature type="transmembrane region" description="Helical" evidence="1">
    <location>
        <begin position="42"/>
        <end position="68"/>
    </location>
</feature>
<keyword evidence="1" id="KW-0472">Membrane</keyword>
<organism evidence="2 3">
    <name type="scientific">Clostridium thermobutyricum DSM 4928</name>
    <dbReference type="NCBI Taxonomy" id="1121339"/>
    <lineage>
        <taxon>Bacteria</taxon>
        <taxon>Bacillati</taxon>
        <taxon>Bacillota</taxon>
        <taxon>Clostridia</taxon>
        <taxon>Eubacteriales</taxon>
        <taxon>Clostridiaceae</taxon>
        <taxon>Clostridium</taxon>
    </lineage>
</organism>
<evidence type="ECO:0008006" key="4">
    <source>
        <dbReference type="Google" id="ProtNLM"/>
    </source>
</evidence>
<evidence type="ECO:0000313" key="3">
    <source>
        <dbReference type="Proteomes" id="UP000191448"/>
    </source>
</evidence>
<protein>
    <recommendedName>
        <fullName evidence="4">DUF4064 domain-containing protein</fullName>
    </recommendedName>
</protein>
<sequence>MKKSKAAIIAGVLGILYTIYLMAHFGGAIVNTTSDAEALGGAIASALVMPQMILVLLASIFTLVGAFINKAGFVLTGAILFCVGAAVFFLYAIFIVPMIVLSFIGYSKVKKIKAANSQI</sequence>
<gene>
    <name evidence="2" type="ORF">CLTHE_13810</name>
</gene>
<proteinExistence type="predicted"/>
<name>A0A1V4SXD3_9CLOT</name>
<keyword evidence="1" id="KW-0812">Transmembrane</keyword>